<name>A0A2T0WQ06_9RHOB</name>
<comment type="caution">
    <text evidence="2">The sequence shown here is derived from an EMBL/GenBank/DDBJ whole genome shotgun (WGS) entry which is preliminary data.</text>
</comment>
<evidence type="ECO:0000256" key="1">
    <source>
        <dbReference type="SAM" id="SignalP"/>
    </source>
</evidence>
<accession>A0A2T0WQ06</accession>
<evidence type="ECO:0008006" key="4">
    <source>
        <dbReference type="Google" id="ProtNLM"/>
    </source>
</evidence>
<dbReference type="Proteomes" id="UP000238392">
    <property type="component" value="Unassembled WGS sequence"/>
</dbReference>
<dbReference type="OrthoDB" id="7659063at2"/>
<keyword evidence="3" id="KW-1185">Reference proteome</keyword>
<dbReference type="AlphaFoldDB" id="A0A2T0WQ06"/>
<keyword evidence="1" id="KW-0732">Signal</keyword>
<reference evidence="2 3" key="1">
    <citation type="submission" date="2018-03" db="EMBL/GenBank/DDBJ databases">
        <title>Genomic Encyclopedia of Archaeal and Bacterial Type Strains, Phase II (KMG-II): from individual species to whole genera.</title>
        <authorList>
            <person name="Goeker M."/>
        </authorList>
    </citation>
    <scope>NUCLEOTIDE SEQUENCE [LARGE SCALE GENOMIC DNA]</scope>
    <source>
        <strain evidence="2 3">DSM 100212</strain>
    </source>
</reference>
<sequence>MKTVFRPVAPLLLVLGLAACAAEPTVTEEGYLIVVPEQVVAMAAPYQDLTAVQLNPNDGCYWYRHENAVEVTMLPLRTNAGNPICTVVEAPATVETTAPTPTT</sequence>
<protein>
    <recommendedName>
        <fullName evidence="4">Lipoprotein</fullName>
    </recommendedName>
</protein>
<gene>
    <name evidence="2" type="ORF">CLV74_107112</name>
</gene>
<feature type="chain" id="PRO_5015455393" description="Lipoprotein" evidence="1">
    <location>
        <begin position="22"/>
        <end position="103"/>
    </location>
</feature>
<proteinExistence type="predicted"/>
<dbReference type="PROSITE" id="PS51257">
    <property type="entry name" value="PROKAR_LIPOPROTEIN"/>
    <property type="match status" value="1"/>
</dbReference>
<dbReference type="EMBL" id="PVTQ01000007">
    <property type="protein sequence ID" value="PRY88770.1"/>
    <property type="molecule type" value="Genomic_DNA"/>
</dbReference>
<dbReference type="RefSeq" id="WP_106264928.1">
    <property type="nucleotide sequence ID" value="NZ_PVTQ01000007.1"/>
</dbReference>
<evidence type="ECO:0000313" key="2">
    <source>
        <dbReference type="EMBL" id="PRY88770.1"/>
    </source>
</evidence>
<organism evidence="2 3">
    <name type="scientific">Donghicola tyrosinivorans</name>
    <dbReference type="NCBI Taxonomy" id="1652492"/>
    <lineage>
        <taxon>Bacteria</taxon>
        <taxon>Pseudomonadati</taxon>
        <taxon>Pseudomonadota</taxon>
        <taxon>Alphaproteobacteria</taxon>
        <taxon>Rhodobacterales</taxon>
        <taxon>Roseobacteraceae</taxon>
        <taxon>Donghicola</taxon>
    </lineage>
</organism>
<evidence type="ECO:0000313" key="3">
    <source>
        <dbReference type="Proteomes" id="UP000238392"/>
    </source>
</evidence>
<feature type="signal peptide" evidence="1">
    <location>
        <begin position="1"/>
        <end position="21"/>
    </location>
</feature>